<dbReference type="PANTHER" id="PTHR10629:SF52">
    <property type="entry name" value="DNA (CYTOSINE-5)-METHYLTRANSFERASE 1"/>
    <property type="match status" value="1"/>
</dbReference>
<dbReference type="GO" id="GO:0044027">
    <property type="term" value="P:negative regulation of gene expression via chromosomal CpG island methylation"/>
    <property type="evidence" value="ECO:0007669"/>
    <property type="project" value="TreeGrafter"/>
</dbReference>
<dbReference type="AlphaFoldDB" id="A0A0U1QP38"/>
<dbReference type="GO" id="GO:0003886">
    <property type="term" value="F:DNA (cytosine-5-)-methyltransferase activity"/>
    <property type="evidence" value="ECO:0007669"/>
    <property type="project" value="UniProtKB-EC"/>
</dbReference>
<name>A0A0U1QP38_9BACL</name>
<evidence type="ECO:0000256" key="3">
    <source>
        <dbReference type="ARBA" id="ARBA00022679"/>
    </source>
</evidence>
<accession>A0A0U1QP38</accession>
<dbReference type="Pfam" id="PF00145">
    <property type="entry name" value="DNA_methylase"/>
    <property type="match status" value="1"/>
</dbReference>
<dbReference type="SUPFAM" id="SSF53335">
    <property type="entry name" value="S-adenosyl-L-methionine-dependent methyltransferases"/>
    <property type="match status" value="1"/>
</dbReference>
<dbReference type="EMBL" id="AFVQ02000094">
    <property type="protein sequence ID" value="KLI02535.1"/>
    <property type="molecule type" value="Genomic_DNA"/>
</dbReference>
<evidence type="ECO:0000256" key="7">
    <source>
        <dbReference type="RuleBase" id="RU000416"/>
    </source>
</evidence>
<keyword evidence="3 6" id="KW-0808">Transferase</keyword>
<dbReference type="NCBIfam" id="TIGR00675">
    <property type="entry name" value="dcm"/>
    <property type="match status" value="1"/>
</dbReference>
<evidence type="ECO:0000313" key="8">
    <source>
        <dbReference type="EMBL" id="KLI02535.1"/>
    </source>
</evidence>
<evidence type="ECO:0000256" key="2">
    <source>
        <dbReference type="ARBA" id="ARBA00022603"/>
    </source>
</evidence>
<dbReference type="GO" id="GO:0009307">
    <property type="term" value="P:DNA restriction-modification system"/>
    <property type="evidence" value="ECO:0007669"/>
    <property type="project" value="UniProtKB-KW"/>
</dbReference>
<evidence type="ECO:0000256" key="1">
    <source>
        <dbReference type="ARBA" id="ARBA00011975"/>
    </source>
</evidence>
<evidence type="ECO:0000256" key="6">
    <source>
        <dbReference type="PROSITE-ProRule" id="PRU01016"/>
    </source>
</evidence>
<keyword evidence="4 6" id="KW-0949">S-adenosyl-L-methionine</keyword>
<dbReference type="EC" id="2.1.1.37" evidence="1"/>
<sequence>MVNPDDKIRPSHEIPEIVALSFFSGAQGLDYGFSKTCVKPILACEINKDARSSILANDSDIGLIGDIWDATPERIYEYANLPMGYPIDIIIGGPNCQPMSTAGKRKGFADIRGEAFIRYIDVIEEIRPKYFILENVRGLLSVEAIFDDTNDKPVKGGVLHYTLNRFEKMGYAVSFQLYNAANFGAPQGRERVILLGKLGKKKLPYLTPTHSENGEFGLPKWNTLRDAIGDIQEGVHHYVDIPKGRKDWYTKIPEGGNWRSLSIEDQKKAMGNAYNSSGGKSGFFRRLDFNKVSPTLLTNPLMKATDLVHPTELRPLSIEEYSRIQGFPDDWHFCGKIVEQYRQIGNAVPTQLGEAIGRTIMADICGKMLPQYEGFKYSRYKNTDEISFKSDYQQWYKDAMGKSLQMSLTI</sequence>
<dbReference type="InterPro" id="IPR029063">
    <property type="entry name" value="SAM-dependent_MTases_sf"/>
</dbReference>
<evidence type="ECO:0000256" key="4">
    <source>
        <dbReference type="ARBA" id="ARBA00022691"/>
    </source>
</evidence>
<protein>
    <recommendedName>
        <fullName evidence="1">DNA (cytosine-5-)-methyltransferase</fullName>
        <ecNumber evidence="1">2.1.1.37</ecNumber>
    </recommendedName>
</protein>
<evidence type="ECO:0000256" key="5">
    <source>
        <dbReference type="ARBA" id="ARBA00022747"/>
    </source>
</evidence>
<dbReference type="InterPro" id="IPR001525">
    <property type="entry name" value="C5_MeTfrase"/>
</dbReference>
<dbReference type="PROSITE" id="PS51679">
    <property type="entry name" value="SAM_MT_C5"/>
    <property type="match status" value="1"/>
</dbReference>
<dbReference type="InterPro" id="IPR050390">
    <property type="entry name" value="C5-Methyltransferase"/>
</dbReference>
<feature type="active site" evidence="6">
    <location>
        <position position="96"/>
    </location>
</feature>
<comment type="caution">
    <text evidence="8">The sequence shown here is derived from an EMBL/GenBank/DDBJ whole genome shotgun (WGS) entry which is preliminary data.</text>
</comment>
<comment type="similarity">
    <text evidence="6 7">Belongs to the class I-like SAM-binding methyltransferase superfamily. C5-methyltransferase family.</text>
</comment>
<dbReference type="Gene3D" id="3.90.120.10">
    <property type="entry name" value="DNA Methylase, subunit A, domain 2"/>
    <property type="match status" value="1"/>
</dbReference>
<dbReference type="GO" id="GO:0032259">
    <property type="term" value="P:methylation"/>
    <property type="evidence" value="ECO:0007669"/>
    <property type="project" value="UniProtKB-KW"/>
</dbReference>
<keyword evidence="9" id="KW-1185">Reference proteome</keyword>
<dbReference type="Proteomes" id="UP000035553">
    <property type="component" value="Unassembled WGS sequence"/>
</dbReference>
<organism evidence="8 9">
    <name type="scientific">Sporolactobacillus inulinus CASD</name>
    <dbReference type="NCBI Taxonomy" id="1069536"/>
    <lineage>
        <taxon>Bacteria</taxon>
        <taxon>Bacillati</taxon>
        <taxon>Bacillota</taxon>
        <taxon>Bacilli</taxon>
        <taxon>Bacillales</taxon>
        <taxon>Sporolactobacillaceae</taxon>
        <taxon>Sporolactobacillus</taxon>
    </lineage>
</organism>
<keyword evidence="2 6" id="KW-0489">Methyltransferase</keyword>
<keyword evidence="5" id="KW-0680">Restriction system</keyword>
<reference evidence="8 9" key="1">
    <citation type="journal article" date="2011" name="J. Bacteriol.">
        <title>Draft genome sequence of Sporolactobacillus inulinus strain CASD, an efficient D-lactic acid-producing bacterium with high-concentration lactate tolerance capability.</title>
        <authorList>
            <person name="Yu B."/>
            <person name="Su F."/>
            <person name="Wang L."/>
            <person name="Xu K."/>
            <person name="Zhao B."/>
            <person name="Xu P."/>
        </authorList>
    </citation>
    <scope>NUCLEOTIDE SEQUENCE [LARGE SCALE GENOMIC DNA]</scope>
    <source>
        <strain evidence="8 9">CASD</strain>
    </source>
</reference>
<evidence type="ECO:0000313" key="9">
    <source>
        <dbReference type="Proteomes" id="UP000035553"/>
    </source>
</evidence>
<dbReference type="PANTHER" id="PTHR10629">
    <property type="entry name" value="CYTOSINE-SPECIFIC METHYLTRANSFERASE"/>
    <property type="match status" value="1"/>
</dbReference>
<gene>
    <name evidence="8" type="ORF">SINU_07590</name>
</gene>
<proteinExistence type="inferred from homology"/>
<dbReference type="Gene3D" id="3.40.50.150">
    <property type="entry name" value="Vaccinia Virus protein VP39"/>
    <property type="match status" value="1"/>
</dbReference>
<dbReference type="GO" id="GO:0003677">
    <property type="term" value="F:DNA binding"/>
    <property type="evidence" value="ECO:0007669"/>
    <property type="project" value="TreeGrafter"/>
</dbReference>
<dbReference type="STRING" id="1069536.SINU_07590"/>
<dbReference type="PRINTS" id="PR00105">
    <property type="entry name" value="C5METTRFRASE"/>
</dbReference>